<keyword evidence="3" id="KW-1185">Reference proteome</keyword>
<protein>
    <submittedName>
        <fullName evidence="2">Uncharacterized protein</fullName>
    </submittedName>
</protein>
<gene>
    <name evidence="2" type="ORF">PV07_07299</name>
</gene>
<name>A0A0D2CAX6_9EURO</name>
<reference evidence="2 3" key="1">
    <citation type="submission" date="2015-01" db="EMBL/GenBank/DDBJ databases">
        <title>The Genome Sequence of Cladophialophora immunda CBS83496.</title>
        <authorList>
            <consortium name="The Broad Institute Genomics Platform"/>
            <person name="Cuomo C."/>
            <person name="de Hoog S."/>
            <person name="Gorbushina A."/>
            <person name="Stielow B."/>
            <person name="Teixiera M."/>
            <person name="Abouelleil A."/>
            <person name="Chapman S.B."/>
            <person name="Priest M."/>
            <person name="Young S.K."/>
            <person name="Wortman J."/>
            <person name="Nusbaum C."/>
            <person name="Birren B."/>
        </authorList>
    </citation>
    <scope>NUCLEOTIDE SEQUENCE [LARGE SCALE GENOMIC DNA]</scope>
    <source>
        <strain evidence="2 3">CBS 83496</strain>
    </source>
</reference>
<feature type="compositionally biased region" description="Basic and acidic residues" evidence="1">
    <location>
        <begin position="192"/>
        <end position="205"/>
    </location>
</feature>
<dbReference type="EMBL" id="KN847043">
    <property type="protein sequence ID" value="KIW27570.1"/>
    <property type="molecule type" value="Genomic_DNA"/>
</dbReference>
<dbReference type="OrthoDB" id="4147939at2759"/>
<evidence type="ECO:0000313" key="3">
    <source>
        <dbReference type="Proteomes" id="UP000054466"/>
    </source>
</evidence>
<dbReference type="AlphaFoldDB" id="A0A0D2CAX6"/>
<proteinExistence type="predicted"/>
<dbReference type="Proteomes" id="UP000054466">
    <property type="component" value="Unassembled WGS sequence"/>
</dbReference>
<feature type="compositionally biased region" description="Polar residues" evidence="1">
    <location>
        <begin position="13"/>
        <end position="34"/>
    </location>
</feature>
<feature type="compositionally biased region" description="Basic residues" evidence="1">
    <location>
        <begin position="1"/>
        <end position="11"/>
    </location>
</feature>
<dbReference type="VEuPathDB" id="FungiDB:PV07_07299"/>
<feature type="region of interest" description="Disordered" evidence="1">
    <location>
        <begin position="191"/>
        <end position="214"/>
    </location>
</feature>
<organism evidence="2 3">
    <name type="scientific">Cladophialophora immunda</name>
    <dbReference type="NCBI Taxonomy" id="569365"/>
    <lineage>
        <taxon>Eukaryota</taxon>
        <taxon>Fungi</taxon>
        <taxon>Dikarya</taxon>
        <taxon>Ascomycota</taxon>
        <taxon>Pezizomycotina</taxon>
        <taxon>Eurotiomycetes</taxon>
        <taxon>Chaetothyriomycetidae</taxon>
        <taxon>Chaetothyriales</taxon>
        <taxon>Herpotrichiellaceae</taxon>
        <taxon>Cladophialophora</taxon>
    </lineage>
</organism>
<feature type="region of interest" description="Disordered" evidence="1">
    <location>
        <begin position="1"/>
        <end position="48"/>
    </location>
</feature>
<dbReference type="RefSeq" id="XP_016247786.1">
    <property type="nucleotide sequence ID" value="XM_016394367.1"/>
</dbReference>
<sequence length="214" mass="23094">MDGSPRGRKRCFSTFSEQTTPEDPSPTATQSSPLLQDHESPFSIKMPMPLHHPTAGLLRTQSPLAGQLMLSFPVQFHRTPTPLARTLDAPLPHSYGSLVTLDPASLSPIPDPVAVAEIKRLIPQVLQSTGYKDVTEMVAALTADKPSTTATADDVDGPTLASDQIVDELVEDYTAEMAGAEFDAFLSQMSDQDFKDLPETDEHVDSGTQQTGMT</sequence>
<dbReference type="HOGENOM" id="CLU_1288775_0_0_1"/>
<accession>A0A0D2CAX6</accession>
<evidence type="ECO:0000256" key="1">
    <source>
        <dbReference type="SAM" id="MobiDB-lite"/>
    </source>
</evidence>
<dbReference type="GeneID" id="27346493"/>
<evidence type="ECO:0000313" key="2">
    <source>
        <dbReference type="EMBL" id="KIW27570.1"/>
    </source>
</evidence>